<comment type="similarity">
    <text evidence="9">Belongs to the G-protein coupled receptor 1 family.</text>
</comment>
<evidence type="ECO:0000259" key="11">
    <source>
        <dbReference type="PROSITE" id="PS50262"/>
    </source>
</evidence>
<keyword evidence="7 9" id="KW-0675">Receptor</keyword>
<dbReference type="CDD" id="cd00637">
    <property type="entry name" value="7tm_classA_rhodopsin-like"/>
    <property type="match status" value="1"/>
</dbReference>
<evidence type="ECO:0000256" key="4">
    <source>
        <dbReference type="ARBA" id="ARBA00022989"/>
    </source>
</evidence>
<dbReference type="EMBL" id="VSWD01000008">
    <property type="protein sequence ID" value="KAK3095616.1"/>
    <property type="molecule type" value="Genomic_DNA"/>
</dbReference>
<keyword evidence="4 10" id="KW-1133">Transmembrane helix</keyword>
<evidence type="ECO:0000256" key="10">
    <source>
        <dbReference type="SAM" id="Phobius"/>
    </source>
</evidence>
<evidence type="ECO:0000256" key="3">
    <source>
        <dbReference type="ARBA" id="ARBA00022692"/>
    </source>
</evidence>
<organism evidence="12 13">
    <name type="scientific">Pinctada imbricata</name>
    <name type="common">Atlantic pearl-oyster</name>
    <name type="synonym">Pinctada martensii</name>
    <dbReference type="NCBI Taxonomy" id="66713"/>
    <lineage>
        <taxon>Eukaryota</taxon>
        <taxon>Metazoa</taxon>
        <taxon>Spiralia</taxon>
        <taxon>Lophotrochozoa</taxon>
        <taxon>Mollusca</taxon>
        <taxon>Bivalvia</taxon>
        <taxon>Autobranchia</taxon>
        <taxon>Pteriomorphia</taxon>
        <taxon>Pterioida</taxon>
        <taxon>Pterioidea</taxon>
        <taxon>Pteriidae</taxon>
        <taxon>Pinctada</taxon>
    </lineage>
</organism>
<comment type="subcellular location">
    <subcellularLocation>
        <location evidence="1">Cell membrane</location>
        <topology evidence="1">Multi-pass membrane protein</topology>
    </subcellularLocation>
</comment>
<evidence type="ECO:0000256" key="1">
    <source>
        <dbReference type="ARBA" id="ARBA00004651"/>
    </source>
</evidence>
<evidence type="ECO:0000256" key="2">
    <source>
        <dbReference type="ARBA" id="ARBA00022475"/>
    </source>
</evidence>
<evidence type="ECO:0000313" key="13">
    <source>
        <dbReference type="Proteomes" id="UP001186944"/>
    </source>
</evidence>
<evidence type="ECO:0000256" key="6">
    <source>
        <dbReference type="ARBA" id="ARBA00023136"/>
    </source>
</evidence>
<name>A0AA88YFE5_PINIB</name>
<keyword evidence="5 9" id="KW-0297">G-protein coupled receptor</keyword>
<feature type="domain" description="G-protein coupled receptors family 1 profile" evidence="11">
    <location>
        <begin position="37"/>
        <end position="294"/>
    </location>
</feature>
<feature type="transmembrane region" description="Helical" evidence="10">
    <location>
        <begin position="24"/>
        <end position="46"/>
    </location>
</feature>
<feature type="transmembrane region" description="Helical" evidence="10">
    <location>
        <begin position="137"/>
        <end position="156"/>
    </location>
</feature>
<dbReference type="PANTHER" id="PTHR24249:SF424">
    <property type="entry name" value="G-PROTEIN COUPLED RECEPTORS FAMILY 1 PROFILE DOMAIN-CONTAINING PROTEIN"/>
    <property type="match status" value="1"/>
</dbReference>
<evidence type="ECO:0000256" key="9">
    <source>
        <dbReference type="RuleBase" id="RU000688"/>
    </source>
</evidence>
<keyword evidence="2" id="KW-1003">Cell membrane</keyword>
<dbReference type="PROSITE" id="PS50262">
    <property type="entry name" value="G_PROTEIN_RECEP_F1_2"/>
    <property type="match status" value="1"/>
</dbReference>
<keyword evidence="13" id="KW-1185">Reference proteome</keyword>
<dbReference type="InterPro" id="IPR050569">
    <property type="entry name" value="TAAR"/>
</dbReference>
<dbReference type="PRINTS" id="PR00237">
    <property type="entry name" value="GPCRRHODOPSN"/>
</dbReference>
<dbReference type="InterPro" id="IPR000276">
    <property type="entry name" value="GPCR_Rhodpsn"/>
</dbReference>
<proteinExistence type="inferred from homology"/>
<dbReference type="AlphaFoldDB" id="A0AA88YFE5"/>
<dbReference type="Pfam" id="PF00001">
    <property type="entry name" value="7tm_1"/>
    <property type="match status" value="1"/>
</dbReference>
<accession>A0AA88YFE5</accession>
<comment type="caution">
    <text evidence="12">The sequence shown here is derived from an EMBL/GenBank/DDBJ whole genome shotgun (WGS) entry which is preliminary data.</text>
</comment>
<dbReference type="GO" id="GO:0005886">
    <property type="term" value="C:plasma membrane"/>
    <property type="evidence" value="ECO:0007669"/>
    <property type="project" value="UniProtKB-SubCell"/>
</dbReference>
<evidence type="ECO:0000256" key="5">
    <source>
        <dbReference type="ARBA" id="ARBA00023040"/>
    </source>
</evidence>
<sequence length="320" mass="36913">MDVTNLTNSQRTETSSEYVKNIKFVFILIISILIIVNNVINISVVWKTIQLPRITRICLLNLSFSDLLVGLVSCAPCVVPVLIGRWPYGAIWCQIAGIIHGTSVTISIWSLSLISIDRYLAIIKPLHSRVILTTKRTFGVLVFLWIVAVLTFFSPLPTKSDFIYYQYSVYESMCGLYWEYKWFCVITAVYIPILSGFILVFTNFKVMRKIVSRKYNETRQDCLNKSSASSRRSTEIRAVKLLVLASVVYFITWGPYVLQVVITSLGDIRTVPHSVRFVTMWLANSNSFTNVFVYSFMYKSFRRRVKYLILKLILLLKIRE</sequence>
<keyword evidence="8 9" id="KW-0807">Transducer</keyword>
<gene>
    <name evidence="12" type="ORF">FSP39_016674</name>
</gene>
<feature type="transmembrane region" description="Helical" evidence="10">
    <location>
        <begin position="58"/>
        <end position="83"/>
    </location>
</feature>
<reference evidence="12" key="1">
    <citation type="submission" date="2019-08" db="EMBL/GenBank/DDBJ databases">
        <title>The improved chromosome-level genome for the pearl oyster Pinctada fucata martensii using PacBio sequencing and Hi-C.</title>
        <authorList>
            <person name="Zheng Z."/>
        </authorList>
    </citation>
    <scope>NUCLEOTIDE SEQUENCE</scope>
    <source>
        <strain evidence="12">ZZ-2019</strain>
        <tissue evidence="12">Adductor muscle</tissue>
    </source>
</reference>
<keyword evidence="3 9" id="KW-0812">Transmembrane</keyword>
<dbReference type="PANTHER" id="PTHR24249">
    <property type="entry name" value="HISTAMINE RECEPTOR-RELATED G-PROTEIN COUPLED RECEPTOR"/>
    <property type="match status" value="1"/>
</dbReference>
<dbReference type="Gene3D" id="1.20.1070.10">
    <property type="entry name" value="Rhodopsin 7-helix transmembrane proteins"/>
    <property type="match status" value="1"/>
</dbReference>
<dbReference type="Proteomes" id="UP001186944">
    <property type="component" value="Unassembled WGS sequence"/>
</dbReference>
<evidence type="ECO:0000256" key="7">
    <source>
        <dbReference type="ARBA" id="ARBA00023170"/>
    </source>
</evidence>
<protein>
    <recommendedName>
        <fullName evidence="11">G-protein coupled receptors family 1 profile domain-containing protein</fullName>
    </recommendedName>
</protein>
<evidence type="ECO:0000256" key="8">
    <source>
        <dbReference type="ARBA" id="ARBA00023224"/>
    </source>
</evidence>
<feature type="transmembrane region" description="Helical" evidence="10">
    <location>
        <begin position="278"/>
        <end position="297"/>
    </location>
</feature>
<dbReference type="InterPro" id="IPR017452">
    <property type="entry name" value="GPCR_Rhodpsn_7TM"/>
</dbReference>
<feature type="transmembrane region" description="Helical" evidence="10">
    <location>
        <begin position="238"/>
        <end position="258"/>
    </location>
</feature>
<feature type="transmembrane region" description="Helical" evidence="10">
    <location>
        <begin position="180"/>
        <end position="204"/>
    </location>
</feature>
<dbReference type="GO" id="GO:0004930">
    <property type="term" value="F:G protein-coupled receptor activity"/>
    <property type="evidence" value="ECO:0007669"/>
    <property type="project" value="UniProtKB-KW"/>
</dbReference>
<evidence type="ECO:0000313" key="12">
    <source>
        <dbReference type="EMBL" id="KAK3095616.1"/>
    </source>
</evidence>
<dbReference type="PROSITE" id="PS00237">
    <property type="entry name" value="G_PROTEIN_RECEP_F1_1"/>
    <property type="match status" value="1"/>
</dbReference>
<dbReference type="SUPFAM" id="SSF81321">
    <property type="entry name" value="Family A G protein-coupled receptor-like"/>
    <property type="match status" value="1"/>
</dbReference>
<keyword evidence="6 10" id="KW-0472">Membrane</keyword>
<feature type="transmembrane region" description="Helical" evidence="10">
    <location>
        <begin position="89"/>
        <end position="116"/>
    </location>
</feature>